<keyword evidence="5 16" id="KW-0732">Signal</keyword>
<comment type="subcellular location">
    <subcellularLocation>
        <location evidence="1 14">Cell membrane</location>
        <topology evidence="1 14">Single-pass type I membrane protein</topology>
    </subcellularLocation>
</comment>
<feature type="disulfide bond" evidence="13">
    <location>
        <begin position="257"/>
        <end position="298"/>
    </location>
</feature>
<dbReference type="SMART" id="SM01241">
    <property type="entry name" value="Integrin_b_cyt"/>
    <property type="match status" value="1"/>
</dbReference>
<feature type="disulfide bond" evidence="13">
    <location>
        <begin position="40"/>
        <end position="50"/>
    </location>
</feature>
<evidence type="ECO:0000313" key="20">
    <source>
        <dbReference type="Proteomes" id="UP001634394"/>
    </source>
</evidence>
<sequence length="786" mass="87325">MYIYDGSKKMWCLWILYLYALGATVISNSVKNLCNQQVDCNICITTDPGCAFCTDANYIIAKGSGSRCSVPKDLNETGCVNISFPLNQNQTLEDKELNGGSVNMTPIQVKPQHITMKLRPGLEYNFTLTYRVAENLPVDMYFVLDMSITMQQKLNTLENVIDSLLNDMKSFTSNILIGFGTFIDKRMSPYSFTTKEYLENPCILERTTCAPANEFTHRQKLSNNPAEFKEKMKHLNTSANWDVMEGGLDGVMQAVVCQDAIGWRNESRRVLVYFSDAGFHFAGDGKLAGLILPNDAKCHLDADGVYVMEKVLDYPSLGQLAKVLDDNQINVFFAVETKSLPLYEDFCKMSSQASAISFDVQSAQKIQEAIVNYYKELVKKVEIVEVDKPEELDIIIQSKCLSRQIKETRECTGLEKGNSVDFQITAKLKKCPPQNGDRNMTFYLKPAGIQEKLRIDVEYICSCSCLDINDGSQCTQGNGTLKCGVCKCNVGRAGDLCQCIPDKSAGQNMTYLDEKCKNKNETGEQICSSSGKCQCGKCLCNPGFRGNYCQCNSEKCPKDVNGIVCGGHGRCDCEACQCDRGYSGSSCDCPESQESCKSPNGKICNGKGKCVCGKCHCDGQYTLPYCQECPTCEEQCIDVESCAYTECIRCYLDRNVTCVSSSACKNITEVAEFPSGKTPCIMYLNQSCSIQHLQNCEIGKGPYLQVRSRLACVSAPNTLLIVLPIVAGIIAVGLILLIIWKVLTSWYDKIEYRRFQQEVDNPKWGIGNNPLFEAASTTYDNPLRNK</sequence>
<feature type="disulfide bond" evidence="13">
    <location>
        <begin position="551"/>
        <end position="556"/>
    </location>
</feature>
<feature type="disulfide bond" evidence="13">
    <location>
        <begin position="617"/>
        <end position="626"/>
    </location>
</feature>
<name>A0ABD3T7W5_SINWO</name>
<dbReference type="Gene3D" id="1.20.5.100">
    <property type="entry name" value="Cytochrome c1, transmembrane anchor, C-terminal"/>
    <property type="match status" value="1"/>
</dbReference>
<feature type="disulfide bond" evidence="13">
    <location>
        <begin position="589"/>
        <end position="596"/>
    </location>
</feature>
<feature type="disulfide bond" evidence="13">
    <location>
        <begin position="535"/>
        <end position="565"/>
    </location>
</feature>
<evidence type="ECO:0000256" key="16">
    <source>
        <dbReference type="SAM" id="SignalP"/>
    </source>
</evidence>
<evidence type="ECO:0000259" key="17">
    <source>
        <dbReference type="SMART" id="SM00187"/>
    </source>
</evidence>
<feature type="disulfide bond" evidence="13">
    <location>
        <begin position="571"/>
        <end position="576"/>
    </location>
</feature>
<keyword evidence="12" id="KW-0325">Glycoprotein</keyword>
<evidence type="ECO:0000256" key="7">
    <source>
        <dbReference type="ARBA" id="ARBA00022889"/>
    </source>
</evidence>
<keyword evidence="11 13" id="KW-1015">Disulfide bond</keyword>
<dbReference type="Pfam" id="PF00362">
    <property type="entry name" value="Integrin_beta"/>
    <property type="match status" value="1"/>
</dbReference>
<dbReference type="PROSITE" id="PS00243">
    <property type="entry name" value="I_EGF_1"/>
    <property type="match status" value="1"/>
</dbReference>
<dbReference type="Pfam" id="PF08725">
    <property type="entry name" value="Integrin_b_cyt"/>
    <property type="match status" value="1"/>
</dbReference>
<comment type="similarity">
    <text evidence="2 14">Belongs to the integrin beta chain family.</text>
</comment>
<feature type="disulfide bond" evidence="13">
    <location>
        <begin position="488"/>
        <end position="497"/>
    </location>
</feature>
<dbReference type="PRINTS" id="PR01186">
    <property type="entry name" value="INTEGRINB"/>
</dbReference>
<feature type="disulfide bond" evidence="13">
    <location>
        <begin position="474"/>
        <end position="486"/>
    </location>
</feature>
<evidence type="ECO:0000256" key="13">
    <source>
        <dbReference type="PIRSR" id="PIRSR002512-1"/>
    </source>
</evidence>
<dbReference type="Gene3D" id="2.60.40.1510">
    <property type="entry name" value="ntegrin, alpha v. Chain A, domain 3"/>
    <property type="match status" value="1"/>
</dbReference>
<dbReference type="PROSITE" id="PS52047">
    <property type="entry name" value="I_EGF_2"/>
    <property type="match status" value="1"/>
</dbReference>
<dbReference type="InterPro" id="IPR013111">
    <property type="entry name" value="EGF_extracell"/>
</dbReference>
<dbReference type="Proteomes" id="UP001634394">
    <property type="component" value="Unassembled WGS sequence"/>
</dbReference>
<feature type="disulfide bond" evidence="13">
    <location>
        <begin position="400"/>
        <end position="411"/>
    </location>
</feature>
<evidence type="ECO:0000259" key="18">
    <source>
        <dbReference type="SMART" id="SM01241"/>
    </source>
</evidence>
<dbReference type="InterPro" id="IPR014836">
    <property type="entry name" value="Integrin_bsu_cyt_dom"/>
</dbReference>
<feature type="disulfide bond" evidence="13">
    <location>
        <begin position="461"/>
        <end position="465"/>
    </location>
</feature>
<proteinExistence type="inferred from homology"/>
<feature type="disulfide bond" evidence="13">
    <location>
        <begin position="636"/>
        <end position="650"/>
    </location>
</feature>
<feature type="disulfide bond" evidence="13">
    <location>
        <begin position="647"/>
        <end position="712"/>
    </location>
</feature>
<gene>
    <name evidence="19" type="ORF">ACJMK2_024117</name>
</gene>
<dbReference type="AlphaFoldDB" id="A0ABD3T7W5"/>
<feature type="chain" id="PRO_5044848647" description="Integrin beta" evidence="16">
    <location>
        <begin position="28"/>
        <end position="786"/>
    </location>
</feature>
<dbReference type="SUPFAM" id="SSF53300">
    <property type="entry name" value="vWA-like"/>
    <property type="match status" value="1"/>
</dbReference>
<keyword evidence="6" id="KW-0677">Repeat</keyword>
<dbReference type="SUPFAM" id="SSF103575">
    <property type="entry name" value="Plexin repeat"/>
    <property type="match status" value="1"/>
</dbReference>
<feature type="disulfide bond" evidence="13">
    <location>
        <begin position="202"/>
        <end position="209"/>
    </location>
</feature>
<evidence type="ECO:0000256" key="10">
    <source>
        <dbReference type="ARBA" id="ARBA00023136"/>
    </source>
</evidence>
<dbReference type="InterPro" id="IPR057243">
    <property type="entry name" value="Integrin_I-EGF_CS"/>
</dbReference>
<keyword evidence="8 15" id="KW-1133">Transmembrane helix</keyword>
<dbReference type="Gene3D" id="2.10.25.10">
    <property type="entry name" value="Laminin"/>
    <property type="match status" value="4"/>
</dbReference>
<keyword evidence="20" id="KW-1185">Reference proteome</keyword>
<dbReference type="SUPFAM" id="SSF69179">
    <property type="entry name" value="Integrin domains"/>
    <property type="match status" value="1"/>
</dbReference>
<dbReference type="FunFam" id="3.40.50.410:FF:000002">
    <property type="entry name" value="Integrin beta"/>
    <property type="match status" value="1"/>
</dbReference>
<accession>A0ABD3T7W5</accession>
<organism evidence="19 20">
    <name type="scientific">Sinanodonta woodiana</name>
    <name type="common">Chinese pond mussel</name>
    <name type="synonym">Anodonta woodiana</name>
    <dbReference type="NCBI Taxonomy" id="1069815"/>
    <lineage>
        <taxon>Eukaryota</taxon>
        <taxon>Metazoa</taxon>
        <taxon>Spiralia</taxon>
        <taxon>Lophotrochozoa</taxon>
        <taxon>Mollusca</taxon>
        <taxon>Bivalvia</taxon>
        <taxon>Autobranchia</taxon>
        <taxon>Heteroconchia</taxon>
        <taxon>Palaeoheterodonta</taxon>
        <taxon>Unionida</taxon>
        <taxon>Unionoidea</taxon>
        <taxon>Unionidae</taxon>
        <taxon>Unioninae</taxon>
        <taxon>Sinanodonta</taxon>
    </lineage>
</organism>
<dbReference type="SMART" id="SM00187">
    <property type="entry name" value="INB"/>
    <property type="match status" value="1"/>
</dbReference>
<dbReference type="Gene3D" id="3.40.50.410">
    <property type="entry name" value="von Willebrand factor, type A domain"/>
    <property type="match status" value="1"/>
</dbReference>
<evidence type="ECO:0000313" key="19">
    <source>
        <dbReference type="EMBL" id="KAL3832477.1"/>
    </source>
</evidence>
<feature type="disulfide bond" evidence="13">
    <location>
        <begin position="573"/>
        <end position="604"/>
    </location>
</feature>
<feature type="disulfide bond" evidence="13">
    <location>
        <begin position="540"/>
        <end position="549"/>
    </location>
</feature>
<feature type="disulfide bond" evidence="13">
    <location>
        <begin position="483"/>
        <end position="527"/>
    </location>
</feature>
<dbReference type="InterPro" id="IPR015812">
    <property type="entry name" value="Integrin_bsu"/>
</dbReference>
<evidence type="ECO:0000256" key="6">
    <source>
        <dbReference type="ARBA" id="ARBA00022737"/>
    </source>
</evidence>
<feature type="domain" description="Integrin beta subunit cytoplasmic" evidence="18">
    <location>
        <begin position="741"/>
        <end position="785"/>
    </location>
</feature>
<feature type="disulfide bond" evidence="13">
    <location>
        <begin position="533"/>
        <end position="538"/>
    </location>
</feature>
<evidence type="ECO:0000256" key="3">
    <source>
        <dbReference type="ARBA" id="ARBA00022475"/>
    </source>
</evidence>
<evidence type="ECO:0000256" key="12">
    <source>
        <dbReference type="ARBA" id="ARBA00023180"/>
    </source>
</evidence>
<feature type="signal peptide" evidence="16">
    <location>
        <begin position="1"/>
        <end position="27"/>
    </location>
</feature>
<dbReference type="PIRSF" id="PIRSF002512">
    <property type="entry name" value="Integrin_B"/>
    <property type="match status" value="1"/>
</dbReference>
<comment type="caution">
    <text evidence="19">The sequence shown here is derived from an EMBL/GenBank/DDBJ whole genome shotgun (WGS) entry which is preliminary data.</text>
</comment>
<evidence type="ECO:0000256" key="11">
    <source>
        <dbReference type="ARBA" id="ARBA00023157"/>
    </source>
</evidence>
<dbReference type="PANTHER" id="PTHR10082:SF60">
    <property type="entry name" value="INTEGRIN BETA-PS"/>
    <property type="match status" value="1"/>
</dbReference>
<dbReference type="GO" id="GO:0007155">
    <property type="term" value="P:cell adhesion"/>
    <property type="evidence" value="ECO:0007669"/>
    <property type="project" value="UniProtKB-KW"/>
</dbReference>
<feature type="disulfide bond" evidence="13">
    <location>
        <begin position="610"/>
        <end position="615"/>
    </location>
</feature>
<feature type="disulfide bond" evidence="13">
    <location>
        <begin position="578"/>
        <end position="587"/>
    </location>
</feature>
<feature type="domain" description="Integrin beta subunit VWA" evidence="17">
    <location>
        <begin position="39"/>
        <end position="463"/>
    </location>
</feature>
<evidence type="ECO:0000256" key="14">
    <source>
        <dbReference type="RuleBase" id="RU000633"/>
    </source>
</evidence>
<dbReference type="GO" id="GO:0005886">
    <property type="term" value="C:plasma membrane"/>
    <property type="evidence" value="ECO:0007669"/>
    <property type="project" value="UniProtKB-SubCell"/>
</dbReference>
<dbReference type="GO" id="GO:0007229">
    <property type="term" value="P:integrin-mediated signaling pathway"/>
    <property type="evidence" value="ECO:0007669"/>
    <property type="project" value="UniProtKB-KW"/>
</dbReference>
<dbReference type="SUPFAM" id="SSF57196">
    <property type="entry name" value="EGF/Laminin"/>
    <property type="match status" value="1"/>
</dbReference>
<feature type="transmembrane region" description="Helical" evidence="15">
    <location>
        <begin position="719"/>
        <end position="743"/>
    </location>
</feature>
<keyword evidence="9 14" id="KW-0401">Integrin</keyword>
<dbReference type="Pfam" id="PF07974">
    <property type="entry name" value="EGF_2"/>
    <property type="match status" value="1"/>
</dbReference>
<evidence type="ECO:0000256" key="4">
    <source>
        <dbReference type="ARBA" id="ARBA00022692"/>
    </source>
</evidence>
<reference evidence="19 20" key="1">
    <citation type="submission" date="2024-11" db="EMBL/GenBank/DDBJ databases">
        <title>Chromosome-level genome assembly of the freshwater bivalve Anodonta woodiana.</title>
        <authorList>
            <person name="Chen X."/>
        </authorList>
    </citation>
    <scope>NUCLEOTIDE SEQUENCE [LARGE SCALE GENOMIC DNA]</scope>
    <source>
        <strain evidence="19">MN2024</strain>
        <tissue evidence="19">Gills</tissue>
    </source>
</reference>
<keyword evidence="3" id="KW-1003">Cell membrane</keyword>
<dbReference type="EMBL" id="JBJQND010000019">
    <property type="protein sequence ID" value="KAL3832477.1"/>
    <property type="molecule type" value="Genomic_DNA"/>
</dbReference>
<dbReference type="InterPro" id="IPR032695">
    <property type="entry name" value="Integrin_dom_sf"/>
</dbReference>
<feature type="disulfide bond" evidence="13">
    <location>
        <begin position="43"/>
        <end position="79"/>
    </location>
</feature>
<evidence type="ECO:0000256" key="15">
    <source>
        <dbReference type="SAM" id="Phobius"/>
    </source>
</evidence>
<evidence type="ECO:0000256" key="2">
    <source>
        <dbReference type="ARBA" id="ARBA00007449"/>
    </source>
</evidence>
<feature type="disulfide bond" evidence="13">
    <location>
        <begin position="664"/>
        <end position="688"/>
    </location>
</feature>
<dbReference type="InterPro" id="IPR036465">
    <property type="entry name" value="vWFA_dom_sf"/>
</dbReference>
<dbReference type="InterPro" id="IPR002369">
    <property type="entry name" value="Integrin_bsu_VWA"/>
</dbReference>
<keyword evidence="7 14" id="KW-0130">Cell adhesion</keyword>
<feature type="disulfide bond" evidence="13">
    <location>
        <begin position="53"/>
        <end position="68"/>
    </location>
</feature>
<dbReference type="FunFam" id="2.10.25.10:FF:000043">
    <property type="entry name" value="Integrin beta"/>
    <property type="match status" value="1"/>
</dbReference>
<evidence type="ECO:0000256" key="8">
    <source>
        <dbReference type="ARBA" id="ARBA00022989"/>
    </source>
</evidence>
<evidence type="ECO:0000256" key="9">
    <source>
        <dbReference type="ARBA" id="ARBA00023037"/>
    </source>
</evidence>
<keyword evidence="4 14" id="KW-0812">Transmembrane</keyword>
<evidence type="ECO:0000256" key="5">
    <source>
        <dbReference type="ARBA" id="ARBA00022729"/>
    </source>
</evidence>
<dbReference type="PANTHER" id="PTHR10082">
    <property type="entry name" value="INTEGRIN BETA SUBUNIT"/>
    <property type="match status" value="1"/>
</dbReference>
<protein>
    <recommendedName>
        <fullName evidence="14">Integrin beta</fullName>
    </recommendedName>
</protein>
<evidence type="ECO:0000256" key="1">
    <source>
        <dbReference type="ARBA" id="ARBA00004251"/>
    </source>
</evidence>
<keyword evidence="10 15" id="KW-0472">Membrane</keyword>